<dbReference type="GO" id="GO:0006629">
    <property type="term" value="P:lipid metabolic process"/>
    <property type="evidence" value="ECO:0007669"/>
    <property type="project" value="InterPro"/>
</dbReference>
<organism evidence="5 6">
    <name type="scientific">Teratosphaeria nubilosa</name>
    <dbReference type="NCBI Taxonomy" id="161662"/>
    <lineage>
        <taxon>Eukaryota</taxon>
        <taxon>Fungi</taxon>
        <taxon>Dikarya</taxon>
        <taxon>Ascomycota</taxon>
        <taxon>Pezizomycotina</taxon>
        <taxon>Dothideomycetes</taxon>
        <taxon>Dothideomycetidae</taxon>
        <taxon>Mycosphaerellales</taxon>
        <taxon>Teratosphaeriaceae</taxon>
        <taxon>Teratosphaeria</taxon>
    </lineage>
</organism>
<gene>
    <name evidence="5" type="ORF">EJ03DRAFT_326973</name>
</gene>
<evidence type="ECO:0000313" key="5">
    <source>
        <dbReference type="EMBL" id="KAF2769823.1"/>
    </source>
</evidence>
<feature type="chain" id="PRO_5026148612" evidence="3">
    <location>
        <begin position="21"/>
        <end position="374"/>
    </location>
</feature>
<evidence type="ECO:0000256" key="1">
    <source>
        <dbReference type="ARBA" id="ARBA00022729"/>
    </source>
</evidence>
<dbReference type="Proteomes" id="UP000799436">
    <property type="component" value="Unassembled WGS sequence"/>
</dbReference>
<dbReference type="Gene3D" id="3.40.50.1820">
    <property type="entry name" value="alpha/beta hydrolase"/>
    <property type="match status" value="1"/>
</dbReference>
<keyword evidence="2 5" id="KW-0378">Hydrolase</keyword>
<proteinExistence type="predicted"/>
<evidence type="ECO:0000259" key="4">
    <source>
        <dbReference type="Pfam" id="PF01764"/>
    </source>
</evidence>
<accession>A0A6G1LA61</accession>
<dbReference type="PANTHER" id="PTHR46640">
    <property type="entry name" value="TRIACYLGLYCEROL LIPASE, PUTATIVE (AFU_ORTHOLOGUE AFUA_6G06510)-RELATED"/>
    <property type="match status" value="1"/>
</dbReference>
<evidence type="ECO:0000256" key="3">
    <source>
        <dbReference type="SAM" id="SignalP"/>
    </source>
</evidence>
<feature type="domain" description="Fungal lipase-type" evidence="4">
    <location>
        <begin position="113"/>
        <end position="263"/>
    </location>
</feature>
<dbReference type="Pfam" id="PF01764">
    <property type="entry name" value="Lipase_3"/>
    <property type="match status" value="1"/>
</dbReference>
<name>A0A6G1LA61_9PEZI</name>
<keyword evidence="1 3" id="KW-0732">Signal</keyword>
<dbReference type="OrthoDB" id="438440at2759"/>
<dbReference type="CDD" id="cd00519">
    <property type="entry name" value="Lipase_3"/>
    <property type="match status" value="1"/>
</dbReference>
<dbReference type="SUPFAM" id="SSF53474">
    <property type="entry name" value="alpha/beta-Hydrolases"/>
    <property type="match status" value="1"/>
</dbReference>
<evidence type="ECO:0000313" key="6">
    <source>
        <dbReference type="Proteomes" id="UP000799436"/>
    </source>
</evidence>
<dbReference type="EMBL" id="ML995830">
    <property type="protein sequence ID" value="KAF2769823.1"/>
    <property type="molecule type" value="Genomic_DNA"/>
</dbReference>
<feature type="signal peptide" evidence="3">
    <location>
        <begin position="1"/>
        <end position="20"/>
    </location>
</feature>
<dbReference type="PANTHER" id="PTHR46640:SF1">
    <property type="entry name" value="FUNGAL LIPASE-LIKE DOMAIN-CONTAINING PROTEIN-RELATED"/>
    <property type="match status" value="1"/>
</dbReference>
<reference evidence="5" key="1">
    <citation type="journal article" date="2020" name="Stud. Mycol.">
        <title>101 Dothideomycetes genomes: a test case for predicting lifestyles and emergence of pathogens.</title>
        <authorList>
            <person name="Haridas S."/>
            <person name="Albert R."/>
            <person name="Binder M."/>
            <person name="Bloem J."/>
            <person name="Labutti K."/>
            <person name="Salamov A."/>
            <person name="Andreopoulos B."/>
            <person name="Baker S."/>
            <person name="Barry K."/>
            <person name="Bills G."/>
            <person name="Bluhm B."/>
            <person name="Cannon C."/>
            <person name="Castanera R."/>
            <person name="Culley D."/>
            <person name="Daum C."/>
            <person name="Ezra D."/>
            <person name="Gonzalez J."/>
            <person name="Henrissat B."/>
            <person name="Kuo A."/>
            <person name="Liang C."/>
            <person name="Lipzen A."/>
            <person name="Lutzoni F."/>
            <person name="Magnuson J."/>
            <person name="Mondo S."/>
            <person name="Nolan M."/>
            <person name="Ohm R."/>
            <person name="Pangilinan J."/>
            <person name="Park H.-J."/>
            <person name="Ramirez L."/>
            <person name="Alfaro M."/>
            <person name="Sun H."/>
            <person name="Tritt A."/>
            <person name="Yoshinaga Y."/>
            <person name="Zwiers L.-H."/>
            <person name="Turgeon B."/>
            <person name="Goodwin S."/>
            <person name="Spatafora J."/>
            <person name="Crous P."/>
            <person name="Grigoriev I."/>
        </authorList>
    </citation>
    <scope>NUCLEOTIDE SEQUENCE</scope>
    <source>
        <strain evidence="5">CBS 116005</strain>
    </source>
</reference>
<evidence type="ECO:0000256" key="2">
    <source>
        <dbReference type="ARBA" id="ARBA00022801"/>
    </source>
</evidence>
<protein>
    <submittedName>
        <fullName evidence="5">Alpha/beta-hydrolase</fullName>
    </submittedName>
</protein>
<sequence>MSLHTKNLITLGLCALGALAQPTTNEYLVVKRADGRPVSNELFLQLEEGARLVDIAYCVGTGAYTGISAPFKCLSRCSDFPDFELITTWNTGVLLSDSCGYLTLDHAKKRLLLVFRGTHSITNAIADLSTIPQTYVPYPGSDNPDESQCQDCQVHSGFSQSWIITREQIMPQLEQAKKDHPDYQLHVMGHSLGGAVAALAGLDLIAKGWDPIVTTYGEPRTGNKGVIKYIDARFNLTANKGDENKLKFRRVTHRDDPVPQLPLSEWGFGMHAGEIYITKASLQPDVSDVIHCDGDMDQMCIAGQDPSTKDLDLSKRELEERGFFGFVGIPSRFKLWNMLSAHRDYFWRIGLCVPAGDLFHPGEVAGYNYVRVQQ</sequence>
<dbReference type="InterPro" id="IPR002921">
    <property type="entry name" value="Fungal_lipase-type"/>
</dbReference>
<dbReference type="InterPro" id="IPR029058">
    <property type="entry name" value="AB_hydrolase_fold"/>
</dbReference>
<dbReference type="InterPro" id="IPR051299">
    <property type="entry name" value="AB_hydrolase_lip/est"/>
</dbReference>
<dbReference type="GO" id="GO:0016787">
    <property type="term" value="F:hydrolase activity"/>
    <property type="evidence" value="ECO:0007669"/>
    <property type="project" value="UniProtKB-KW"/>
</dbReference>
<keyword evidence="6" id="KW-1185">Reference proteome</keyword>
<dbReference type="AlphaFoldDB" id="A0A6G1LA61"/>